<evidence type="ECO:0000313" key="2">
    <source>
        <dbReference type="EMBL" id="TNN32162.1"/>
    </source>
</evidence>
<evidence type="ECO:0000256" key="1">
    <source>
        <dbReference type="SAM" id="MobiDB-lite"/>
    </source>
</evidence>
<keyword evidence="3" id="KW-1185">Reference proteome</keyword>
<comment type="caution">
    <text evidence="2">The sequence shown here is derived from an EMBL/GenBank/DDBJ whole genome shotgun (WGS) entry which is preliminary data.</text>
</comment>
<accession>A0A4Z2EV85</accession>
<proteinExistence type="predicted"/>
<protein>
    <submittedName>
        <fullName evidence="2">Uncharacterized protein</fullName>
    </submittedName>
</protein>
<evidence type="ECO:0000313" key="3">
    <source>
        <dbReference type="Proteomes" id="UP000314294"/>
    </source>
</evidence>
<organism evidence="2 3">
    <name type="scientific">Liparis tanakae</name>
    <name type="common">Tanaka's snailfish</name>
    <dbReference type="NCBI Taxonomy" id="230148"/>
    <lineage>
        <taxon>Eukaryota</taxon>
        <taxon>Metazoa</taxon>
        <taxon>Chordata</taxon>
        <taxon>Craniata</taxon>
        <taxon>Vertebrata</taxon>
        <taxon>Euteleostomi</taxon>
        <taxon>Actinopterygii</taxon>
        <taxon>Neopterygii</taxon>
        <taxon>Teleostei</taxon>
        <taxon>Neoteleostei</taxon>
        <taxon>Acanthomorphata</taxon>
        <taxon>Eupercaria</taxon>
        <taxon>Perciformes</taxon>
        <taxon>Cottioidei</taxon>
        <taxon>Cottales</taxon>
        <taxon>Liparidae</taxon>
        <taxon>Liparis</taxon>
    </lineage>
</organism>
<feature type="region of interest" description="Disordered" evidence="1">
    <location>
        <begin position="47"/>
        <end position="94"/>
    </location>
</feature>
<name>A0A4Z2EV85_9TELE</name>
<sequence>MCRGQPSRAANNGPLIPPRREVRGDNYHNNAVGFFLLKNLNRVSAQRHGDLDSDQIKTTGSRSRGWRYKQNSVTGSRKGVPAEHRRGGGAEAAGPGRGNLELVLLQARPEVGVAFVRRRAPPIRGVPGGVVVGGVAAGAGLKTPVQVLHRQDLELKVARGPRDLRRGGTEGKRESLSVGGFGLLRAAELRVLLLHDFTTSGLLQDLITAKSLVYLHAAAEQQELQEEEHGAPGEGHAGGELLPSGRGAQGWSVRPSAPSGWDMRRKLQQQGARS</sequence>
<gene>
    <name evidence="2" type="ORF">EYF80_057680</name>
</gene>
<feature type="region of interest" description="Disordered" evidence="1">
    <location>
        <begin position="223"/>
        <end position="274"/>
    </location>
</feature>
<reference evidence="2 3" key="1">
    <citation type="submission" date="2019-03" db="EMBL/GenBank/DDBJ databases">
        <title>First draft genome of Liparis tanakae, snailfish: a comprehensive survey of snailfish specific genes.</title>
        <authorList>
            <person name="Kim W."/>
            <person name="Song I."/>
            <person name="Jeong J.-H."/>
            <person name="Kim D."/>
            <person name="Kim S."/>
            <person name="Ryu S."/>
            <person name="Song J.Y."/>
            <person name="Lee S.K."/>
        </authorList>
    </citation>
    <scope>NUCLEOTIDE SEQUENCE [LARGE SCALE GENOMIC DNA]</scope>
    <source>
        <tissue evidence="2">Muscle</tissue>
    </source>
</reference>
<dbReference type="EMBL" id="SRLO01002883">
    <property type="protein sequence ID" value="TNN32162.1"/>
    <property type="molecule type" value="Genomic_DNA"/>
</dbReference>
<dbReference type="Proteomes" id="UP000314294">
    <property type="component" value="Unassembled WGS sequence"/>
</dbReference>
<dbReference type="AlphaFoldDB" id="A0A4Z2EV85"/>
<feature type="region of interest" description="Disordered" evidence="1">
    <location>
        <begin position="1"/>
        <end position="24"/>
    </location>
</feature>